<comment type="caution">
    <text evidence="2">The sequence shown here is derived from an EMBL/GenBank/DDBJ whole genome shotgun (WGS) entry which is preliminary data.</text>
</comment>
<evidence type="ECO:0000313" key="2">
    <source>
        <dbReference type="EMBL" id="PIQ73475.1"/>
    </source>
</evidence>
<feature type="transmembrane region" description="Helical" evidence="1">
    <location>
        <begin position="133"/>
        <end position="152"/>
    </location>
</feature>
<dbReference type="Proteomes" id="UP000231056">
    <property type="component" value="Unassembled WGS sequence"/>
</dbReference>
<feature type="transmembrane region" description="Helical" evidence="1">
    <location>
        <begin position="76"/>
        <end position="97"/>
    </location>
</feature>
<dbReference type="PANTHER" id="PTHR37422">
    <property type="entry name" value="TEICHURONIC ACID BIOSYNTHESIS PROTEIN TUAE"/>
    <property type="match status" value="1"/>
</dbReference>
<feature type="transmembrane region" description="Helical" evidence="1">
    <location>
        <begin position="192"/>
        <end position="209"/>
    </location>
</feature>
<accession>A0A2M6IUL3</accession>
<reference evidence="2 3" key="1">
    <citation type="submission" date="2017-09" db="EMBL/GenBank/DDBJ databases">
        <title>Depth-based differentiation of microbial function through sediment-hosted aquifers and enrichment of novel symbionts in the deep terrestrial subsurface.</title>
        <authorList>
            <person name="Probst A.J."/>
            <person name="Ladd B."/>
            <person name="Jarett J.K."/>
            <person name="Geller-Mcgrath D.E."/>
            <person name="Sieber C.M."/>
            <person name="Emerson J.B."/>
            <person name="Anantharaman K."/>
            <person name="Thomas B.C."/>
            <person name="Malmstrom R."/>
            <person name="Stieglmeier M."/>
            <person name="Klingl A."/>
            <person name="Woyke T."/>
            <person name="Ryan C.M."/>
            <person name="Banfield J.F."/>
        </authorList>
    </citation>
    <scope>NUCLEOTIDE SEQUENCE [LARGE SCALE GENOMIC DNA]</scope>
    <source>
        <strain evidence="2">CG11_big_fil_rev_8_21_14_0_20_36_8</strain>
    </source>
</reference>
<dbReference type="AlphaFoldDB" id="A0A2M6IUL3"/>
<dbReference type="InterPro" id="IPR051533">
    <property type="entry name" value="WaaL-like"/>
</dbReference>
<feature type="transmembrane region" description="Helical" evidence="1">
    <location>
        <begin position="216"/>
        <end position="246"/>
    </location>
</feature>
<organism evidence="2 3">
    <name type="scientific">Candidatus Roizmanbacteria bacterium CG11_big_fil_rev_8_21_14_0_20_36_8</name>
    <dbReference type="NCBI Taxonomy" id="1974856"/>
    <lineage>
        <taxon>Bacteria</taxon>
        <taxon>Candidatus Roizmaniibacteriota</taxon>
    </lineage>
</organism>
<feature type="transmembrane region" description="Helical" evidence="1">
    <location>
        <begin position="391"/>
        <end position="409"/>
    </location>
</feature>
<keyword evidence="1" id="KW-0472">Membrane</keyword>
<keyword evidence="1" id="KW-1133">Transmembrane helix</keyword>
<evidence type="ECO:0000313" key="3">
    <source>
        <dbReference type="Proteomes" id="UP000231056"/>
    </source>
</evidence>
<keyword evidence="1" id="KW-0812">Transmembrane</keyword>
<feature type="transmembrane region" description="Helical" evidence="1">
    <location>
        <begin position="14"/>
        <end position="31"/>
    </location>
</feature>
<protein>
    <submittedName>
        <fullName evidence="2">Uncharacterized protein</fullName>
    </submittedName>
</protein>
<sequence length="512" mass="58802">MKKLRTSLGWLDKYILKILVVAFIIIIPLYPKLPFRIVNYTYVAIRLEDFYMVFVGLVFAVQFFRKKVDINWKMFLLFAFYWIAVFASYLYGHYVLYTIEINNIGFLHSLRRIEYMLIFFVAYTTIKSKKDLYFYLKILTSVLAFVSIYSFGQKFLGWPAVQTMNPEYAKGYILVLDSWSRVSSTFAGHYDFSAYLLLLMPVIIGLYLATKKRIYFVVFTLALAALVLAASRASFLAFLITLTLFLPYVRKFKLYILIIVMTAILTPLSDNLANRLTRTFQPTKVFVDIDTGQTLVARDMQPDELPPGDFGSKSSVIPPSSTVIIDPETKIAARKAIRENLIEEAKTTGKVYTAEELEFEITRLFNRQVTVVKYLPDISISTRLQVSWPRAIAAFLSNIWLGTGTSSLGEATDGDYFRWFGENGLLGTIPFLTILFVILRRTWLVAQSTTKKYKYIFYGFAFGFIGLFINAGYIDLFEASKLAYTFWCLAGIFFAASPFFMKKVKTSELKIS</sequence>
<name>A0A2M6IUL3_9BACT</name>
<feature type="transmembrane region" description="Helical" evidence="1">
    <location>
        <begin position="455"/>
        <end position="476"/>
    </location>
</feature>
<dbReference type="PANTHER" id="PTHR37422:SF13">
    <property type="entry name" value="LIPOPOLYSACCHARIDE BIOSYNTHESIS PROTEIN PA4999-RELATED"/>
    <property type="match status" value="1"/>
</dbReference>
<gene>
    <name evidence="2" type="ORF">COV58_02330</name>
</gene>
<proteinExistence type="predicted"/>
<feature type="transmembrane region" description="Helical" evidence="1">
    <location>
        <begin position="424"/>
        <end position="443"/>
    </location>
</feature>
<dbReference type="EMBL" id="PCVM01000056">
    <property type="protein sequence ID" value="PIQ73475.1"/>
    <property type="molecule type" value="Genomic_DNA"/>
</dbReference>
<evidence type="ECO:0000256" key="1">
    <source>
        <dbReference type="SAM" id="Phobius"/>
    </source>
</evidence>
<feature type="transmembrane region" description="Helical" evidence="1">
    <location>
        <begin position="482"/>
        <end position="501"/>
    </location>
</feature>
<feature type="transmembrane region" description="Helical" evidence="1">
    <location>
        <begin position="43"/>
        <end position="64"/>
    </location>
</feature>
<feature type="transmembrane region" description="Helical" evidence="1">
    <location>
        <begin position="252"/>
        <end position="268"/>
    </location>
</feature>